<name>A0A4Y2J9E3_ARAVE</name>
<dbReference type="AlphaFoldDB" id="A0A4Y2J9E3"/>
<evidence type="ECO:0000313" key="2">
    <source>
        <dbReference type="Proteomes" id="UP000499080"/>
    </source>
</evidence>
<keyword evidence="2" id="KW-1185">Reference proteome</keyword>
<proteinExistence type="predicted"/>
<dbReference type="EMBL" id="BGPR01003274">
    <property type="protein sequence ID" value="GBM85938.1"/>
    <property type="molecule type" value="Genomic_DNA"/>
</dbReference>
<dbReference type="Proteomes" id="UP000499080">
    <property type="component" value="Unassembled WGS sequence"/>
</dbReference>
<gene>
    <name evidence="1" type="ORF">AVEN_262105_1</name>
</gene>
<evidence type="ECO:0000313" key="1">
    <source>
        <dbReference type="EMBL" id="GBM85938.1"/>
    </source>
</evidence>
<comment type="caution">
    <text evidence="1">The sequence shown here is derived from an EMBL/GenBank/DDBJ whole genome shotgun (WGS) entry which is preliminary data.</text>
</comment>
<reference evidence="1 2" key="1">
    <citation type="journal article" date="2019" name="Sci. Rep.">
        <title>Orb-weaving spider Araneus ventricosus genome elucidates the spidroin gene catalogue.</title>
        <authorList>
            <person name="Kono N."/>
            <person name="Nakamura H."/>
            <person name="Ohtoshi R."/>
            <person name="Moran D.A.P."/>
            <person name="Shinohara A."/>
            <person name="Yoshida Y."/>
            <person name="Fujiwara M."/>
            <person name="Mori M."/>
            <person name="Tomita M."/>
            <person name="Arakawa K."/>
        </authorList>
    </citation>
    <scope>NUCLEOTIDE SEQUENCE [LARGE SCALE GENOMIC DNA]</scope>
</reference>
<protein>
    <submittedName>
        <fullName evidence="1">Uncharacterized protein</fullName>
    </submittedName>
</protein>
<accession>A0A4Y2J9E3</accession>
<sequence>MRLSNLQALFDIDNRRTQVSPTKRFWCLVRRSQYSCNGWKESGFLEERRNRLNHCLFSVVPEVLRVNLLDDDDGDDIVENTTSLISGESRIWVWEGLRL</sequence>
<organism evidence="1 2">
    <name type="scientific">Araneus ventricosus</name>
    <name type="common">Orbweaver spider</name>
    <name type="synonym">Epeira ventricosa</name>
    <dbReference type="NCBI Taxonomy" id="182803"/>
    <lineage>
        <taxon>Eukaryota</taxon>
        <taxon>Metazoa</taxon>
        <taxon>Ecdysozoa</taxon>
        <taxon>Arthropoda</taxon>
        <taxon>Chelicerata</taxon>
        <taxon>Arachnida</taxon>
        <taxon>Araneae</taxon>
        <taxon>Araneomorphae</taxon>
        <taxon>Entelegynae</taxon>
        <taxon>Araneoidea</taxon>
        <taxon>Araneidae</taxon>
        <taxon>Araneus</taxon>
    </lineage>
</organism>